<comment type="subcellular location">
    <subcellularLocation>
        <location evidence="1">Membrane</location>
        <topology evidence="1">Multi-pass membrane protein</topology>
    </subcellularLocation>
</comment>
<evidence type="ECO:0000259" key="10">
    <source>
        <dbReference type="Pfam" id="PF01490"/>
    </source>
</evidence>
<proteinExistence type="inferred from homology"/>
<evidence type="ECO:0000313" key="12">
    <source>
        <dbReference type="Proteomes" id="UP000578531"/>
    </source>
</evidence>
<feature type="region of interest" description="Disordered" evidence="8">
    <location>
        <begin position="482"/>
        <end position="505"/>
    </location>
</feature>
<dbReference type="EMBL" id="JACCJC010000016">
    <property type="protein sequence ID" value="KAF6237006.1"/>
    <property type="molecule type" value="Genomic_DNA"/>
</dbReference>
<feature type="transmembrane region" description="Helical" evidence="9">
    <location>
        <begin position="155"/>
        <end position="171"/>
    </location>
</feature>
<keyword evidence="5 9" id="KW-0812">Transmembrane</keyword>
<dbReference type="GO" id="GO:0000506">
    <property type="term" value="C:glycosylphosphatidylinositol-N-acetylglucosaminyltransferase (GPI-GnT) complex"/>
    <property type="evidence" value="ECO:0007669"/>
    <property type="project" value="TreeGrafter"/>
</dbReference>
<comment type="caution">
    <text evidence="11">The sequence shown here is derived from an EMBL/GenBank/DDBJ whole genome shotgun (WGS) entry which is preliminary data.</text>
</comment>
<dbReference type="GO" id="GO:0006506">
    <property type="term" value="P:GPI anchor biosynthetic process"/>
    <property type="evidence" value="ECO:0007669"/>
    <property type="project" value="UniProtKB-UniPathway"/>
</dbReference>
<feature type="transmembrane region" description="Helical" evidence="9">
    <location>
        <begin position="253"/>
        <end position="275"/>
    </location>
</feature>
<dbReference type="UniPathway" id="UPA00196"/>
<accession>A0A8H6FY29</accession>
<dbReference type="Proteomes" id="UP000578531">
    <property type="component" value="Unassembled WGS sequence"/>
</dbReference>
<dbReference type="GeneID" id="59286549"/>
<feature type="domain" description="Amino acid transporter transmembrane" evidence="10">
    <location>
        <begin position="41"/>
        <end position="424"/>
    </location>
</feature>
<feature type="transmembrane region" description="Helical" evidence="9">
    <location>
        <begin position="900"/>
        <end position="921"/>
    </location>
</feature>
<keyword evidence="6 9" id="KW-1133">Transmembrane helix</keyword>
<sequence length="981" mass="107035">MSEKKSLSPSLEGAETLREREAYDNKDVFGHEEEHDIRYKTLSWELVAVLMIAEIVSNGMLSLPSSLAVVGLVPGIVVIVFLGVFGLFTAWILIQFKLRHPEVHNMGDAGLILFGPVGREVLSFGTIVFAVFATGGQLLAGQIALGSLSNGKLCLMLYTGIFAIPTLVCSLPRTLDSLSWLSVPSVISIIVAGIVGMIGAGINFPVANFSVAMKTNFVTAFISVTNPVFAYAGHFMFFILISEMKHPEHAMRAAWMLQTFATVFYVVFAVVLYIYVGPTVASPAFTSLPDKWQKAAYGIAIPNFLIAGSLYSHTAAKLLFVRFFRKSRHLYTNTVLGWAVWITLVFLMNAAAFVLAVGVPIFNYLIGIAASLFASWYTYGIAGAFWLYDAWVYKGGMLALKTRWPMTGLSVATLAVGAFICVAGMLLRHLAVDRALWARRILIHCKTARRQLLYSYVAGKSRQGRYPPCTASLRLDPSAYHKHNGASTTSVQSMTPTQPSAASPNLQYAAQKKPPIPHRPFSDPNHLAPEDAFYAHSPPRRQLPIDRYSALDSVSTVTDGLSIRPAGSTRRRRGKDRARSGSRRGRGVWKKLLWVKQKDYPDNYTDPPTFLSHLQRNPRLRPYDFWPLVADSTVIVQHISSVAIFVCSFVGIYQQRVSPVSVVSWGSAGTVLGWVLWDFWVGQEAASKVIAEPHSNGESINGSALSGASSPISNTAAMPSNYSANSSTIGLGLTLSTNNFPRKGHSHSHSQTSTSSAPSPTLSHHPSNPHLHAPSTTPSQTPHTHSRLATAKSAILIYIALLGLSPILKSLTESTTSDSIWAMTCWLMCINIFFFDYSGGVGVKFHASLSTNAALMASTVLASRLPSTTHVFSLTLFSIEVFGLFPVFRRYLRHISWRGHLFLTLALVMGAGAGLGTALSAKPLWHGGWKRAIAGALVWCVGSVVGMGGCSWWLIGLQRYKNVVIGPWDPARPVIRGGQWE</sequence>
<dbReference type="PANTHER" id="PTHR12982">
    <property type="entry name" value="PHOSPHATIDYLINOSITOL GLYCAN, CLASS C"/>
    <property type="match status" value="1"/>
</dbReference>
<evidence type="ECO:0000256" key="5">
    <source>
        <dbReference type="ARBA" id="ARBA00022692"/>
    </source>
</evidence>
<dbReference type="OrthoDB" id="196709at2759"/>
<feature type="transmembrane region" description="Helical" evidence="9">
    <location>
        <begin position="295"/>
        <end position="314"/>
    </location>
</feature>
<dbReference type="Pfam" id="PF06432">
    <property type="entry name" value="GPI2"/>
    <property type="match status" value="1"/>
</dbReference>
<evidence type="ECO:0000256" key="4">
    <source>
        <dbReference type="ARBA" id="ARBA00022502"/>
    </source>
</evidence>
<evidence type="ECO:0000256" key="7">
    <source>
        <dbReference type="ARBA" id="ARBA00023136"/>
    </source>
</evidence>
<evidence type="ECO:0000256" key="3">
    <source>
        <dbReference type="ARBA" id="ARBA00008321"/>
    </source>
</evidence>
<keyword evidence="4" id="KW-0337">GPI-anchor biosynthesis</keyword>
<dbReference type="AlphaFoldDB" id="A0A8H6FY29"/>
<feature type="transmembrane region" description="Helical" evidence="9">
    <location>
        <begin position="42"/>
        <end position="61"/>
    </location>
</feature>
<feature type="transmembrane region" description="Helical" evidence="9">
    <location>
        <begin position="121"/>
        <end position="143"/>
    </location>
</feature>
<feature type="transmembrane region" description="Helical" evidence="9">
    <location>
        <begin position="409"/>
        <end position="431"/>
    </location>
</feature>
<comment type="similarity">
    <text evidence="3">Belongs to the PIGC family.</text>
</comment>
<feature type="transmembrane region" description="Helical" evidence="9">
    <location>
        <begin position="67"/>
        <end position="94"/>
    </location>
</feature>
<protein>
    <recommendedName>
        <fullName evidence="10">Amino acid transporter transmembrane domain-containing protein</fullName>
    </recommendedName>
</protein>
<evidence type="ECO:0000256" key="2">
    <source>
        <dbReference type="ARBA" id="ARBA00004687"/>
    </source>
</evidence>
<reference evidence="11 12" key="1">
    <citation type="journal article" date="2020" name="Genomics">
        <title>Complete, high-quality genomes from long-read metagenomic sequencing of two wolf lichen thalli reveals enigmatic genome architecture.</title>
        <authorList>
            <person name="McKenzie S.K."/>
            <person name="Walston R.F."/>
            <person name="Allen J.L."/>
        </authorList>
    </citation>
    <scope>NUCLEOTIDE SEQUENCE [LARGE SCALE GENOMIC DNA]</scope>
    <source>
        <strain evidence="11">WasteWater2</strain>
    </source>
</reference>
<evidence type="ECO:0000256" key="8">
    <source>
        <dbReference type="SAM" id="MobiDB-lite"/>
    </source>
</evidence>
<feature type="region of interest" description="Disordered" evidence="8">
    <location>
        <begin position="559"/>
        <end position="584"/>
    </location>
</feature>
<feature type="transmembrane region" description="Helical" evidence="9">
    <location>
        <begin position="364"/>
        <end position="388"/>
    </location>
</feature>
<keyword evidence="12" id="KW-1185">Reference proteome</keyword>
<organism evidence="11 12">
    <name type="scientific">Letharia columbiana</name>
    <dbReference type="NCBI Taxonomy" id="112416"/>
    <lineage>
        <taxon>Eukaryota</taxon>
        <taxon>Fungi</taxon>
        <taxon>Dikarya</taxon>
        <taxon>Ascomycota</taxon>
        <taxon>Pezizomycotina</taxon>
        <taxon>Lecanoromycetes</taxon>
        <taxon>OSLEUM clade</taxon>
        <taxon>Lecanoromycetidae</taxon>
        <taxon>Lecanorales</taxon>
        <taxon>Lecanorineae</taxon>
        <taxon>Parmeliaceae</taxon>
        <taxon>Letharia</taxon>
    </lineage>
</organism>
<feature type="transmembrane region" description="Helical" evidence="9">
    <location>
        <begin position="335"/>
        <end position="358"/>
    </location>
</feature>
<feature type="compositionally biased region" description="Basic residues" evidence="8">
    <location>
        <begin position="569"/>
        <end position="584"/>
    </location>
</feature>
<evidence type="ECO:0000256" key="6">
    <source>
        <dbReference type="ARBA" id="ARBA00022989"/>
    </source>
</evidence>
<evidence type="ECO:0000313" key="11">
    <source>
        <dbReference type="EMBL" id="KAF6237006.1"/>
    </source>
</evidence>
<dbReference type="InterPro" id="IPR013057">
    <property type="entry name" value="AA_transpt_TM"/>
</dbReference>
<feature type="compositionally biased region" description="Low complexity" evidence="8">
    <location>
        <begin position="749"/>
        <end position="783"/>
    </location>
</feature>
<dbReference type="Pfam" id="PF01490">
    <property type="entry name" value="Aa_trans"/>
    <property type="match status" value="1"/>
</dbReference>
<name>A0A8H6FY29_9LECA</name>
<feature type="transmembrane region" description="Helical" evidence="9">
    <location>
        <begin position="220"/>
        <end position="241"/>
    </location>
</feature>
<gene>
    <name evidence="11" type="ORF">HO173_004885</name>
</gene>
<dbReference type="PANTHER" id="PTHR12982:SF0">
    <property type="entry name" value="PHOSPHATIDYLINOSITOL N-ACETYLGLUCOSAMINYLTRANSFERASE SUBUNIT C"/>
    <property type="match status" value="1"/>
</dbReference>
<evidence type="ECO:0000256" key="9">
    <source>
        <dbReference type="SAM" id="Phobius"/>
    </source>
</evidence>
<feature type="transmembrane region" description="Helical" evidence="9">
    <location>
        <begin position="933"/>
        <end position="955"/>
    </location>
</feature>
<feature type="transmembrane region" description="Helical" evidence="9">
    <location>
        <begin position="870"/>
        <end position="888"/>
    </location>
</feature>
<feature type="compositionally biased region" description="Polar residues" evidence="8">
    <location>
        <begin position="485"/>
        <end position="505"/>
    </location>
</feature>
<keyword evidence="7 9" id="KW-0472">Membrane</keyword>
<evidence type="ECO:0000256" key="1">
    <source>
        <dbReference type="ARBA" id="ARBA00004141"/>
    </source>
</evidence>
<dbReference type="RefSeq" id="XP_037166338.1">
    <property type="nucleotide sequence ID" value="XM_037306803.1"/>
</dbReference>
<comment type="pathway">
    <text evidence="2">Glycolipid biosynthesis; glycosylphosphatidylinositol-anchor biosynthesis.</text>
</comment>
<dbReference type="InterPro" id="IPR009450">
    <property type="entry name" value="Plno_GlcNAc_GPI2"/>
</dbReference>
<feature type="region of interest" description="Disordered" evidence="8">
    <location>
        <begin position="742"/>
        <end position="785"/>
    </location>
</feature>
<feature type="transmembrane region" description="Helical" evidence="9">
    <location>
        <begin position="178"/>
        <end position="200"/>
    </location>
</feature>